<dbReference type="SUPFAM" id="SSF57850">
    <property type="entry name" value="RING/U-box"/>
    <property type="match status" value="1"/>
</dbReference>
<accession>A0A8B7PNC5</accession>
<evidence type="ECO:0000313" key="8">
    <source>
        <dbReference type="RefSeq" id="XP_018026921.1"/>
    </source>
</evidence>
<organism evidence="7 8">
    <name type="scientific">Hyalella azteca</name>
    <name type="common">Amphipod</name>
    <dbReference type="NCBI Taxonomy" id="294128"/>
    <lineage>
        <taxon>Eukaryota</taxon>
        <taxon>Metazoa</taxon>
        <taxon>Ecdysozoa</taxon>
        <taxon>Arthropoda</taxon>
        <taxon>Crustacea</taxon>
        <taxon>Multicrustacea</taxon>
        <taxon>Malacostraca</taxon>
        <taxon>Eumalacostraca</taxon>
        <taxon>Peracarida</taxon>
        <taxon>Amphipoda</taxon>
        <taxon>Senticaudata</taxon>
        <taxon>Talitrida</taxon>
        <taxon>Talitroidea</taxon>
        <taxon>Hyalellidae</taxon>
        <taxon>Hyalella</taxon>
    </lineage>
</organism>
<dbReference type="InterPro" id="IPR013083">
    <property type="entry name" value="Znf_RING/FYVE/PHD"/>
</dbReference>
<feature type="compositionally biased region" description="Polar residues" evidence="5">
    <location>
        <begin position="366"/>
        <end position="389"/>
    </location>
</feature>
<feature type="coiled-coil region" evidence="4">
    <location>
        <begin position="70"/>
        <end position="163"/>
    </location>
</feature>
<dbReference type="RefSeq" id="XP_018026921.1">
    <property type="nucleotide sequence ID" value="XM_018171432.2"/>
</dbReference>
<dbReference type="SMART" id="SM00184">
    <property type="entry name" value="RING"/>
    <property type="match status" value="1"/>
</dbReference>
<dbReference type="Proteomes" id="UP000694843">
    <property type="component" value="Unplaced"/>
</dbReference>
<keyword evidence="7" id="KW-1185">Reference proteome</keyword>
<feature type="compositionally biased region" description="Low complexity" evidence="5">
    <location>
        <begin position="320"/>
        <end position="332"/>
    </location>
</feature>
<evidence type="ECO:0000256" key="4">
    <source>
        <dbReference type="SAM" id="Coils"/>
    </source>
</evidence>
<keyword evidence="2" id="KW-0862">Zinc</keyword>
<gene>
    <name evidence="8 9" type="primary">LOC108682293</name>
</gene>
<dbReference type="GO" id="GO:0005634">
    <property type="term" value="C:nucleus"/>
    <property type="evidence" value="ECO:0007669"/>
    <property type="project" value="TreeGrafter"/>
</dbReference>
<evidence type="ECO:0000256" key="2">
    <source>
        <dbReference type="ARBA" id="ARBA00022833"/>
    </source>
</evidence>
<reference evidence="8 9" key="1">
    <citation type="submission" date="2025-04" db="UniProtKB">
        <authorList>
            <consortium name="RefSeq"/>
        </authorList>
    </citation>
    <scope>IDENTIFICATION</scope>
    <source>
        <tissue evidence="8 9">Whole organism</tissue>
    </source>
</reference>
<dbReference type="GO" id="GO:0031297">
    <property type="term" value="P:replication fork processing"/>
    <property type="evidence" value="ECO:0007669"/>
    <property type="project" value="TreeGrafter"/>
</dbReference>
<dbReference type="Pfam" id="PF13639">
    <property type="entry name" value="zf-RING_2"/>
    <property type="match status" value="1"/>
</dbReference>
<evidence type="ECO:0000256" key="3">
    <source>
        <dbReference type="PROSITE-ProRule" id="PRU00175"/>
    </source>
</evidence>
<dbReference type="AlphaFoldDB" id="A0A8B7PNC5"/>
<dbReference type="OMA" id="YFKSECK"/>
<feature type="coiled-coil region" evidence="4">
    <location>
        <begin position="203"/>
        <end position="272"/>
    </location>
</feature>
<dbReference type="GO" id="GO:0090734">
    <property type="term" value="C:site of DNA damage"/>
    <property type="evidence" value="ECO:0007669"/>
    <property type="project" value="TreeGrafter"/>
</dbReference>
<evidence type="ECO:0000313" key="7">
    <source>
        <dbReference type="Proteomes" id="UP000694843"/>
    </source>
</evidence>
<dbReference type="InterPro" id="IPR052639">
    <property type="entry name" value="TRAIP_ubiq-protein_ligase"/>
</dbReference>
<dbReference type="PANTHER" id="PTHR46569">
    <property type="entry name" value="E3 UBIQUITIN-PROTEIN LIGASE TRAIP"/>
    <property type="match status" value="1"/>
</dbReference>
<dbReference type="OrthoDB" id="8062037at2759"/>
<evidence type="ECO:0000259" key="6">
    <source>
        <dbReference type="PROSITE" id="PS50089"/>
    </source>
</evidence>
<sequence length="517" mass="57238">MRAGCVICGDVFMPNIEVSATPCGHIFHTICVAQWFERSKTCPQCRFSGKMKLLRLYFDESNNDNNQVDAETLQCNLDNAKFQVSLKEQELRNLKEDLAKQKEISDKLREEVKKQEEKHGLQATQLSSMKAQLRLLSDAQQRSEDLRLERDTARAKLSSLQELQLLVDGMEGEVAMMLERYGDSSNAATRNLATVCVYLTKEMQTLRQKTKDHQNDLKVLRSEHKAVQRLLQQARRCQEEKTQQVAALRADVSRLEEENLSLSAKLAALEASLASPSGDAARGALRRLLHENVTPVCLKRPHPCATEDASKSSRARLDSSDSNADSLDPSPAFNDSIDLFEDSIDSVDPQTESRLPSQDPAIQPTGGLSTEQHASGLSSTDQNLGSASRLSSTDLHLQHYAMNATVEGAGCSPYLQVKRGPLQLPPRRPAPLNKPPSHTIFNKKLFPGRGSSTTGRSLEGGRADHDGLGGRHKEDYFPQPACVRLKKRPTTTTKLRTAASPTVKTITNFFSNTFGDT</sequence>
<proteinExistence type="predicted"/>
<dbReference type="InterPro" id="IPR001841">
    <property type="entry name" value="Znf_RING"/>
</dbReference>
<evidence type="ECO:0000313" key="9">
    <source>
        <dbReference type="RefSeq" id="XP_047739688.1"/>
    </source>
</evidence>
<dbReference type="PROSITE" id="PS50089">
    <property type="entry name" value="ZF_RING_2"/>
    <property type="match status" value="1"/>
</dbReference>
<dbReference type="GO" id="GO:0008270">
    <property type="term" value="F:zinc ion binding"/>
    <property type="evidence" value="ECO:0007669"/>
    <property type="project" value="UniProtKB-KW"/>
</dbReference>
<dbReference type="GO" id="GO:0061630">
    <property type="term" value="F:ubiquitin protein ligase activity"/>
    <property type="evidence" value="ECO:0007669"/>
    <property type="project" value="TreeGrafter"/>
</dbReference>
<feature type="region of interest" description="Disordered" evidence="5">
    <location>
        <begin position="299"/>
        <end position="389"/>
    </location>
</feature>
<dbReference type="GO" id="GO:0016567">
    <property type="term" value="P:protein ubiquitination"/>
    <property type="evidence" value="ECO:0007669"/>
    <property type="project" value="TreeGrafter"/>
</dbReference>
<feature type="region of interest" description="Disordered" evidence="5">
    <location>
        <begin position="432"/>
        <end position="475"/>
    </location>
</feature>
<keyword evidence="4" id="KW-0175">Coiled coil</keyword>
<keyword evidence="1 3" id="KW-0863">Zinc-finger</keyword>
<dbReference type="GeneID" id="108682293"/>
<evidence type="ECO:0000256" key="5">
    <source>
        <dbReference type="SAM" id="MobiDB-lite"/>
    </source>
</evidence>
<dbReference type="KEGG" id="hazt:108682293"/>
<dbReference type="Gene3D" id="3.30.40.10">
    <property type="entry name" value="Zinc/RING finger domain, C3HC4 (zinc finger)"/>
    <property type="match status" value="1"/>
</dbReference>
<feature type="compositionally biased region" description="Basic and acidic residues" evidence="5">
    <location>
        <begin position="459"/>
        <end position="475"/>
    </location>
</feature>
<feature type="compositionally biased region" description="Basic and acidic residues" evidence="5">
    <location>
        <begin position="308"/>
        <end position="319"/>
    </location>
</feature>
<feature type="domain" description="RING-type" evidence="6">
    <location>
        <begin position="5"/>
        <end position="46"/>
    </location>
</feature>
<protein>
    <submittedName>
        <fullName evidence="8 9">E3 ubiquitin-protein ligase TRAIP-like</fullName>
    </submittedName>
</protein>
<name>A0A8B7PNC5_HYAAZ</name>
<evidence type="ECO:0000256" key="1">
    <source>
        <dbReference type="ARBA" id="ARBA00022771"/>
    </source>
</evidence>
<dbReference type="RefSeq" id="XP_047739688.1">
    <property type="nucleotide sequence ID" value="XM_047883732.1"/>
</dbReference>
<dbReference type="PANTHER" id="PTHR46569:SF1">
    <property type="entry name" value="E3 UBIQUITIN-PROTEIN LIGASE RFWD3-RELATED"/>
    <property type="match status" value="1"/>
</dbReference>
<keyword evidence="1 3" id="KW-0479">Metal-binding</keyword>